<organism evidence="2 3">
    <name type="scientific">Bacteroides eggerthii</name>
    <dbReference type="NCBI Taxonomy" id="28111"/>
    <lineage>
        <taxon>Bacteria</taxon>
        <taxon>Pseudomonadati</taxon>
        <taxon>Bacteroidota</taxon>
        <taxon>Bacteroidia</taxon>
        <taxon>Bacteroidales</taxon>
        <taxon>Bacteroidaceae</taxon>
        <taxon>Bacteroides</taxon>
    </lineage>
</organism>
<dbReference type="EMBL" id="RCXL01000037">
    <property type="protein sequence ID" value="RYT69236.1"/>
    <property type="molecule type" value="Genomic_DNA"/>
</dbReference>
<dbReference type="EMBL" id="VVZX01000035">
    <property type="protein sequence ID" value="KAA5269313.1"/>
    <property type="molecule type" value="Genomic_DNA"/>
</dbReference>
<dbReference type="Proteomes" id="UP000291917">
    <property type="component" value="Unassembled WGS sequence"/>
</dbReference>
<gene>
    <name evidence="2" type="ORF">EAJ03_17305</name>
    <name evidence="1" type="ORF">F2Z23_17715</name>
</gene>
<reference evidence="2 3" key="2">
    <citation type="journal article" date="2019" name="Science, e1252229">
        <title>Invertible promoters mediate bacterial phase variation, antibiotic resistance, and host adaptation in the gut.</title>
        <authorList>
            <person name="Jiang X."/>
            <person name="Hall A.B."/>
            <person name="Arthur T.D."/>
            <person name="Plichta D.R."/>
            <person name="Covington C.T."/>
            <person name="Poyet M."/>
            <person name="Crothers J."/>
            <person name="Moses P.L."/>
            <person name="Tolonen A.C."/>
            <person name="Vlamakis H."/>
            <person name="Alm E.J."/>
            <person name="Xavier R.J."/>
        </authorList>
    </citation>
    <scope>NUCLEOTIDE SEQUENCE [LARGE SCALE GENOMIC DNA]</scope>
    <source>
        <strain evidence="2">Bj_0095</strain>
        <strain evidence="3">bj_0095</strain>
    </source>
</reference>
<dbReference type="RefSeq" id="WP_130089153.1">
    <property type="nucleotide sequence ID" value="NZ_RCXL01000037.1"/>
</dbReference>
<sequence length="323" mass="37242">MKYSEVLFQYQPTEIGDFMYRYYVNDREYIIYSPEKGKISCLELCNFSDLTPFQLSVSIQQRDKPVEEMKEFSFEYVCSKEALVSYLFDISSDQKDMMKTRRVSNRKCYLLYALKPVGSCKVRNLFQFDPETKDYQLVFNNDVCCASAFEDEKTDIVNVCWSPVVFSMLEGQTEHKNTTYLLASSNPVLCFHVCKKAMDKAAIINLCVEKGKLEALVFLSLYLEYKGTKRGLSIFSESKKITVQMKNWNPVKVVNCIASAEKICGEELKKNYGEDYTAMSIFQLESVDGLNFVSFQNSPLAINAFFKVIFKSLKLDGISYMEL</sequence>
<evidence type="ECO:0000313" key="4">
    <source>
        <dbReference type="Proteomes" id="UP000335496"/>
    </source>
</evidence>
<keyword evidence="4" id="KW-1185">Reference proteome</keyword>
<protein>
    <submittedName>
        <fullName evidence="2">Uncharacterized protein</fullName>
    </submittedName>
</protein>
<reference evidence="1 4" key="1">
    <citation type="journal article" date="2019" name="Nat. Med.">
        <title>A library of human gut bacterial isolates paired with longitudinal multiomics data enables mechanistic microbiome research.</title>
        <authorList>
            <person name="Poyet M."/>
            <person name="Groussin M."/>
            <person name="Gibbons S.M."/>
            <person name="Avila-Pacheco J."/>
            <person name="Jiang X."/>
            <person name="Kearney S.M."/>
            <person name="Perrotta A.R."/>
            <person name="Berdy B."/>
            <person name="Zhao S."/>
            <person name="Lieberman T.D."/>
            <person name="Swanson P.K."/>
            <person name="Smith M."/>
            <person name="Roesemann S."/>
            <person name="Alexander J.E."/>
            <person name="Rich S.A."/>
            <person name="Livny J."/>
            <person name="Vlamakis H."/>
            <person name="Clish C."/>
            <person name="Bullock K."/>
            <person name="Deik A."/>
            <person name="Scott J."/>
            <person name="Pierce K.A."/>
            <person name="Xavier R.J."/>
            <person name="Alm E.J."/>
        </authorList>
    </citation>
    <scope>NUCLEOTIDE SEQUENCE [LARGE SCALE GENOMIC DNA]</scope>
    <source>
        <strain evidence="1 4">BIOML-A1</strain>
    </source>
</reference>
<dbReference type="Proteomes" id="UP000335496">
    <property type="component" value="Unassembled WGS sequence"/>
</dbReference>
<evidence type="ECO:0000313" key="2">
    <source>
        <dbReference type="EMBL" id="RYT69236.1"/>
    </source>
</evidence>
<comment type="caution">
    <text evidence="2">The sequence shown here is derived from an EMBL/GenBank/DDBJ whole genome shotgun (WGS) entry which is preliminary data.</text>
</comment>
<accession>A0A4Q5GLF8</accession>
<name>A0A4Q5GLF8_9BACE</name>
<proteinExistence type="predicted"/>
<evidence type="ECO:0000313" key="1">
    <source>
        <dbReference type="EMBL" id="KAA5269313.1"/>
    </source>
</evidence>
<dbReference type="AlphaFoldDB" id="A0A4Q5GLF8"/>
<evidence type="ECO:0000313" key="3">
    <source>
        <dbReference type="Proteomes" id="UP000291917"/>
    </source>
</evidence>